<proteinExistence type="predicted"/>
<sequence>MPSLQLLHIAVSSLLFLANVRSAVDLQSLSSLLKAKVSGDSPVVANKDIVDTVMRYVPYAGLSYCPDARVQAMDCKHCQKVPAAFHSFASNPKTTTHSVILLDKQQKEIVVSIRGSESFSKALSLATLDKTTYPYFDSSAKVHSTTLNYLQSIQAELEAKLSNLTAVYKGFRLVVVGHSLGGSIASLLAPILFDKLKIKPNRLLMVSYAQPRVGDAGFVTQFKRLAFPYIRVVNGNDGVTHFPARKLGFLHIPNEINLKGNVALQCRNQELEDPKCSTSESAMLSSQHSMVASLIVGSNGC</sequence>
<evidence type="ECO:0000313" key="2">
    <source>
        <dbReference type="Proteomes" id="UP001165960"/>
    </source>
</evidence>
<accession>A0ACC2SH85</accession>
<evidence type="ECO:0000313" key="1">
    <source>
        <dbReference type="EMBL" id="KAJ9061743.1"/>
    </source>
</evidence>
<comment type="caution">
    <text evidence="1">The sequence shown here is derived from an EMBL/GenBank/DDBJ whole genome shotgun (WGS) entry which is preliminary data.</text>
</comment>
<reference evidence="1" key="1">
    <citation type="submission" date="2022-04" db="EMBL/GenBank/DDBJ databases">
        <title>Genome of the entomopathogenic fungus Entomophthora muscae.</title>
        <authorList>
            <person name="Elya C."/>
            <person name="Lovett B.R."/>
            <person name="Lee E."/>
            <person name="Macias A.M."/>
            <person name="Hajek A.E."/>
            <person name="De Bivort B.L."/>
            <person name="Kasson M.T."/>
            <person name="De Fine Licht H.H."/>
            <person name="Stajich J.E."/>
        </authorList>
    </citation>
    <scope>NUCLEOTIDE SEQUENCE</scope>
    <source>
        <strain evidence="1">Berkeley</strain>
    </source>
</reference>
<name>A0ACC2SH85_9FUNG</name>
<dbReference type="Proteomes" id="UP001165960">
    <property type="component" value="Unassembled WGS sequence"/>
</dbReference>
<organism evidence="1 2">
    <name type="scientific">Entomophthora muscae</name>
    <dbReference type="NCBI Taxonomy" id="34485"/>
    <lineage>
        <taxon>Eukaryota</taxon>
        <taxon>Fungi</taxon>
        <taxon>Fungi incertae sedis</taxon>
        <taxon>Zoopagomycota</taxon>
        <taxon>Entomophthoromycotina</taxon>
        <taxon>Entomophthoromycetes</taxon>
        <taxon>Entomophthorales</taxon>
        <taxon>Entomophthoraceae</taxon>
        <taxon>Entomophthora</taxon>
    </lineage>
</organism>
<keyword evidence="2" id="KW-1185">Reference proteome</keyword>
<dbReference type="EMBL" id="QTSX02005045">
    <property type="protein sequence ID" value="KAJ9061743.1"/>
    <property type="molecule type" value="Genomic_DNA"/>
</dbReference>
<gene>
    <name evidence="1" type="ORF">DSO57_1017672</name>
</gene>
<protein>
    <submittedName>
        <fullName evidence="1">Uncharacterized protein</fullName>
    </submittedName>
</protein>